<protein>
    <submittedName>
        <fullName evidence="2">Uncharacterized protein</fullName>
    </submittedName>
</protein>
<accession>A0A1B6VJJ3</accession>
<feature type="transmembrane region" description="Helical" evidence="1">
    <location>
        <begin position="6"/>
        <end position="26"/>
    </location>
</feature>
<evidence type="ECO:0000313" key="3">
    <source>
        <dbReference type="Proteomes" id="UP000077786"/>
    </source>
</evidence>
<dbReference type="AlphaFoldDB" id="A0A1B6VJJ3"/>
<organism evidence="2 3">
    <name type="scientific">Gluconobacter cerinus</name>
    <dbReference type="NCBI Taxonomy" id="38307"/>
    <lineage>
        <taxon>Bacteria</taxon>
        <taxon>Pseudomonadati</taxon>
        <taxon>Pseudomonadota</taxon>
        <taxon>Alphaproteobacteria</taxon>
        <taxon>Acetobacterales</taxon>
        <taxon>Acetobacteraceae</taxon>
        <taxon>Gluconobacter</taxon>
    </lineage>
</organism>
<dbReference type="Proteomes" id="UP000077786">
    <property type="component" value="Unassembled WGS sequence"/>
</dbReference>
<evidence type="ECO:0000256" key="1">
    <source>
        <dbReference type="SAM" id="Phobius"/>
    </source>
</evidence>
<reference evidence="2 3" key="1">
    <citation type="submission" date="2016-03" db="EMBL/GenBank/DDBJ databases">
        <title>Draft genome sequence of Gluconobacter cerinus strain CECT 9110.</title>
        <authorList>
            <person name="Sainz F."/>
            <person name="Mas A."/>
            <person name="Torija M.J."/>
        </authorList>
    </citation>
    <scope>NUCLEOTIDE SEQUENCE [LARGE SCALE GENOMIC DNA]</scope>
    <source>
        <strain evidence="2 3">CECT 9110</strain>
    </source>
</reference>
<evidence type="ECO:0000313" key="2">
    <source>
        <dbReference type="EMBL" id="OAJ67395.1"/>
    </source>
</evidence>
<comment type="caution">
    <text evidence="2">The sequence shown here is derived from an EMBL/GenBank/DDBJ whole genome shotgun (WGS) entry which is preliminary data.</text>
</comment>
<name>A0A1B6VJJ3_9PROT</name>
<keyword evidence="1" id="KW-0472">Membrane</keyword>
<gene>
    <name evidence="2" type="ORF">A0123_01994</name>
</gene>
<keyword evidence="1" id="KW-1133">Transmembrane helix</keyword>
<sequence length="54" mass="5976">MDAILLGSTLFAIAFGILLLSLISPLGRWINARSALLEEQARRLRLENDHMSAP</sequence>
<proteinExistence type="predicted"/>
<dbReference type="PATRIC" id="fig|38307.3.peg.2055"/>
<keyword evidence="1" id="KW-0812">Transmembrane</keyword>
<dbReference type="RefSeq" id="WP_157091205.1">
    <property type="nucleotide sequence ID" value="NZ_JAERLC010000003.1"/>
</dbReference>
<dbReference type="EMBL" id="LUTU01000008">
    <property type="protein sequence ID" value="OAJ67395.1"/>
    <property type="molecule type" value="Genomic_DNA"/>
</dbReference>